<keyword evidence="11" id="KW-0472">Membrane</keyword>
<evidence type="ECO:0000256" key="5">
    <source>
        <dbReference type="ARBA" id="ARBA00022553"/>
    </source>
</evidence>
<dbReference type="EC" id="2.7.13.3" evidence="3"/>
<evidence type="ECO:0000259" key="12">
    <source>
        <dbReference type="PROSITE" id="PS50109"/>
    </source>
</evidence>
<keyword evidence="7" id="KW-0547">Nucleotide-binding</keyword>
<feature type="transmembrane region" description="Helical" evidence="11">
    <location>
        <begin position="12"/>
        <end position="31"/>
    </location>
</feature>
<proteinExistence type="predicted"/>
<dbReference type="InterPro" id="IPR036097">
    <property type="entry name" value="HisK_dim/P_sf"/>
</dbReference>
<dbReference type="Gene3D" id="3.30.565.10">
    <property type="entry name" value="Histidine kinase-like ATPase, C-terminal domain"/>
    <property type="match status" value="1"/>
</dbReference>
<dbReference type="Proteomes" id="UP000078070">
    <property type="component" value="Chromosome"/>
</dbReference>
<keyword evidence="11" id="KW-1133">Transmembrane helix</keyword>
<dbReference type="InterPro" id="IPR050980">
    <property type="entry name" value="2C_sensor_his_kinase"/>
</dbReference>
<dbReference type="PANTHER" id="PTHR44936:SF10">
    <property type="entry name" value="SENSOR PROTEIN RSTB"/>
    <property type="match status" value="1"/>
</dbReference>
<evidence type="ECO:0000256" key="10">
    <source>
        <dbReference type="SAM" id="MobiDB-lite"/>
    </source>
</evidence>
<dbReference type="GO" id="GO:0000155">
    <property type="term" value="F:phosphorelay sensor kinase activity"/>
    <property type="evidence" value="ECO:0007669"/>
    <property type="project" value="InterPro"/>
</dbReference>
<feature type="region of interest" description="Disordered" evidence="10">
    <location>
        <begin position="401"/>
        <end position="422"/>
    </location>
</feature>
<evidence type="ECO:0000256" key="11">
    <source>
        <dbReference type="SAM" id="Phobius"/>
    </source>
</evidence>
<dbReference type="CDD" id="cd00082">
    <property type="entry name" value="HisKA"/>
    <property type="match status" value="1"/>
</dbReference>
<keyword evidence="9" id="KW-0067">ATP-binding</keyword>
<comment type="catalytic activity">
    <reaction evidence="1">
        <text>ATP + protein L-histidine = ADP + protein N-phospho-L-histidine.</text>
        <dbReference type="EC" id="2.7.13.3"/>
    </reaction>
</comment>
<evidence type="ECO:0000256" key="9">
    <source>
        <dbReference type="ARBA" id="ARBA00022840"/>
    </source>
</evidence>
<dbReference type="EMBL" id="CP015839">
    <property type="protein sequence ID" value="ANG61504.1"/>
    <property type="molecule type" value="Genomic_DNA"/>
</dbReference>
<dbReference type="OrthoDB" id="9785252at2"/>
<gene>
    <name evidence="13" type="ORF">A8C75_02800</name>
</gene>
<dbReference type="PROSITE" id="PS50109">
    <property type="entry name" value="HIS_KIN"/>
    <property type="match status" value="1"/>
</dbReference>
<keyword evidence="4" id="KW-1003">Cell membrane</keyword>
<reference evidence="14" key="1">
    <citation type="submission" date="2016-05" db="EMBL/GenBank/DDBJ databases">
        <authorList>
            <person name="Baek K."/>
            <person name="Yang S.-J."/>
        </authorList>
    </citation>
    <scope>NUCLEOTIDE SEQUENCE [LARGE SCALE GENOMIC DNA]</scope>
    <source>
        <strain evidence="14">ST58-10</strain>
    </source>
</reference>
<keyword evidence="8 13" id="KW-0418">Kinase</keyword>
<evidence type="ECO:0000256" key="6">
    <source>
        <dbReference type="ARBA" id="ARBA00022679"/>
    </source>
</evidence>
<dbReference type="InterPro" id="IPR003661">
    <property type="entry name" value="HisK_dim/P_dom"/>
</dbReference>
<dbReference type="SUPFAM" id="SSF55874">
    <property type="entry name" value="ATPase domain of HSP90 chaperone/DNA topoisomerase II/histidine kinase"/>
    <property type="match status" value="1"/>
</dbReference>
<feature type="domain" description="Histidine kinase" evidence="12">
    <location>
        <begin position="210"/>
        <end position="413"/>
    </location>
</feature>
<dbReference type="InterPro" id="IPR036890">
    <property type="entry name" value="HATPase_C_sf"/>
</dbReference>
<organism evidence="13 14">
    <name type="scientific">Marinobacterium aestuarii</name>
    <dbReference type="NCBI Taxonomy" id="1821621"/>
    <lineage>
        <taxon>Bacteria</taxon>
        <taxon>Pseudomonadati</taxon>
        <taxon>Pseudomonadota</taxon>
        <taxon>Gammaproteobacteria</taxon>
        <taxon>Oceanospirillales</taxon>
        <taxon>Oceanospirillaceae</taxon>
        <taxon>Marinobacterium</taxon>
    </lineage>
</organism>
<protein>
    <recommendedName>
        <fullName evidence="3">histidine kinase</fullName>
        <ecNumber evidence="3">2.7.13.3</ecNumber>
    </recommendedName>
</protein>
<reference evidence="13 14" key="2">
    <citation type="journal article" date="2018" name="Int. J. Syst. Evol. Microbiol.">
        <title>Marinobacterium aestuarii sp. nov., a benzene-degrading marine bacterium isolated from estuary sediment.</title>
        <authorList>
            <person name="Bae S.S."/>
            <person name="Jung J."/>
            <person name="Chung D."/>
            <person name="Baek K."/>
        </authorList>
    </citation>
    <scope>NUCLEOTIDE SEQUENCE [LARGE SCALE GENOMIC DNA]</scope>
    <source>
        <strain evidence="13 14">ST58-10</strain>
    </source>
</reference>
<dbReference type="Pfam" id="PF02518">
    <property type="entry name" value="HATPase_c"/>
    <property type="match status" value="1"/>
</dbReference>
<dbReference type="KEGG" id="mars:A8C75_02800"/>
<keyword evidence="11" id="KW-0812">Transmembrane</keyword>
<dbReference type="PANTHER" id="PTHR44936">
    <property type="entry name" value="SENSOR PROTEIN CREC"/>
    <property type="match status" value="1"/>
</dbReference>
<dbReference type="SUPFAM" id="SSF47384">
    <property type="entry name" value="Homodimeric domain of signal transducing histidine kinase"/>
    <property type="match status" value="1"/>
</dbReference>
<dbReference type="SMART" id="SM00387">
    <property type="entry name" value="HATPase_c"/>
    <property type="match status" value="1"/>
</dbReference>
<feature type="transmembrane region" description="Helical" evidence="11">
    <location>
        <begin position="115"/>
        <end position="135"/>
    </location>
</feature>
<dbReference type="InterPro" id="IPR003594">
    <property type="entry name" value="HATPase_dom"/>
</dbReference>
<feature type="transmembrane region" description="Helical" evidence="11">
    <location>
        <begin position="80"/>
        <end position="108"/>
    </location>
</feature>
<accession>A0A1A9ETN2</accession>
<name>A0A1A9ETN2_9GAMM</name>
<evidence type="ECO:0000256" key="8">
    <source>
        <dbReference type="ARBA" id="ARBA00022777"/>
    </source>
</evidence>
<keyword evidence="14" id="KW-1185">Reference proteome</keyword>
<evidence type="ECO:0000256" key="4">
    <source>
        <dbReference type="ARBA" id="ARBA00022475"/>
    </source>
</evidence>
<dbReference type="RefSeq" id="WP_067377807.1">
    <property type="nucleotide sequence ID" value="NZ_CP015839.1"/>
</dbReference>
<dbReference type="GO" id="GO:0005886">
    <property type="term" value="C:plasma membrane"/>
    <property type="evidence" value="ECO:0007669"/>
    <property type="project" value="UniProtKB-SubCell"/>
</dbReference>
<dbReference type="GO" id="GO:0005524">
    <property type="term" value="F:ATP binding"/>
    <property type="evidence" value="ECO:0007669"/>
    <property type="project" value="UniProtKB-KW"/>
</dbReference>
<dbReference type="STRING" id="1821621.A8C75_02800"/>
<dbReference type="PRINTS" id="PR00344">
    <property type="entry name" value="BCTRLSENSOR"/>
</dbReference>
<keyword evidence="5" id="KW-0597">Phosphoprotein</keyword>
<dbReference type="InterPro" id="IPR004358">
    <property type="entry name" value="Sig_transdc_His_kin-like_C"/>
</dbReference>
<evidence type="ECO:0000313" key="14">
    <source>
        <dbReference type="Proteomes" id="UP000078070"/>
    </source>
</evidence>
<evidence type="ECO:0000256" key="1">
    <source>
        <dbReference type="ARBA" id="ARBA00000085"/>
    </source>
</evidence>
<sequence>MHGNRQQLLQLTYLRTLALFGLGGLLLYAVYELDARLHSWQAVTTLLAMTLVNAVTYARLHSRLPVTNPELFGQLTADAALYGALFYQTGGASNPFIFMLLVPLIIAATTLPWRYTWLMAALIVAIYGSLLQHYIPIWPEQHGHSNPGTSLFDLHVTGMWLNFLLTVLLIGWFVARMHENMLQQQHRLERQRQKRIEDQQLLALATHAAGTAHELGTPLATMQVLLHEMALEHQASPQLLEDIQLLQTQVDSCSERLRSLAHSVRDEQDNIQLMGVDSLLREVLEQWLLMRPQITYALQLDPGEAPQMLCSISLRQALLNLLNNAADACPDNIRIQLNWDAGNCWLRIRDRGPGLPLERSEDLGKPFVTTKGRGLGIGLFLTTSTLASIDGEVRLYNHPEGGTLTEVRLPRHPRHRQSDEHD</sequence>
<dbReference type="AlphaFoldDB" id="A0A1A9ETN2"/>
<evidence type="ECO:0000313" key="13">
    <source>
        <dbReference type="EMBL" id="ANG61504.1"/>
    </source>
</evidence>
<evidence type="ECO:0000256" key="7">
    <source>
        <dbReference type="ARBA" id="ARBA00022741"/>
    </source>
</evidence>
<feature type="transmembrane region" description="Helical" evidence="11">
    <location>
        <begin position="155"/>
        <end position="175"/>
    </location>
</feature>
<dbReference type="Gene3D" id="1.10.287.130">
    <property type="match status" value="1"/>
</dbReference>
<evidence type="ECO:0000256" key="2">
    <source>
        <dbReference type="ARBA" id="ARBA00004651"/>
    </source>
</evidence>
<keyword evidence="6" id="KW-0808">Transferase</keyword>
<comment type="subcellular location">
    <subcellularLocation>
        <location evidence="2">Cell membrane</location>
        <topology evidence="2">Multi-pass membrane protein</topology>
    </subcellularLocation>
</comment>
<evidence type="ECO:0000256" key="3">
    <source>
        <dbReference type="ARBA" id="ARBA00012438"/>
    </source>
</evidence>
<dbReference type="InterPro" id="IPR005467">
    <property type="entry name" value="His_kinase_dom"/>
</dbReference>